<protein>
    <submittedName>
        <fullName evidence="4">Phosphohydrolase</fullName>
    </submittedName>
</protein>
<keyword evidence="5" id="KW-1185">Reference proteome</keyword>
<dbReference type="Gene3D" id="1.10.3210.10">
    <property type="entry name" value="Hypothetical protein af1432"/>
    <property type="match status" value="1"/>
</dbReference>
<dbReference type="Proteomes" id="UP000092024">
    <property type="component" value="Unassembled WGS sequence"/>
</dbReference>
<evidence type="ECO:0000256" key="1">
    <source>
        <dbReference type="ARBA" id="ARBA00022723"/>
    </source>
</evidence>
<evidence type="ECO:0000259" key="3">
    <source>
        <dbReference type="Pfam" id="PF13023"/>
    </source>
</evidence>
<gene>
    <name evidence="4" type="ORF">A7K91_18035</name>
</gene>
<dbReference type="GO" id="GO:0005737">
    <property type="term" value="C:cytoplasm"/>
    <property type="evidence" value="ECO:0007669"/>
    <property type="project" value="TreeGrafter"/>
</dbReference>
<dbReference type="OrthoDB" id="9796032at2"/>
<comment type="caution">
    <text evidence="4">The sequence shown here is derived from an EMBL/GenBank/DDBJ whole genome shotgun (WGS) entry which is preliminary data.</text>
</comment>
<dbReference type="SUPFAM" id="SSF109604">
    <property type="entry name" value="HD-domain/PDEase-like"/>
    <property type="match status" value="1"/>
</dbReference>
<dbReference type="GO" id="GO:0002953">
    <property type="term" value="F:5'-deoxynucleotidase activity"/>
    <property type="evidence" value="ECO:0007669"/>
    <property type="project" value="InterPro"/>
</dbReference>
<evidence type="ECO:0000313" key="4">
    <source>
        <dbReference type="EMBL" id="OBR65874.1"/>
    </source>
</evidence>
<dbReference type="PANTHER" id="PTHR11845:SF13">
    <property type="entry name" value="5'-DEOXYNUCLEOTIDASE HDDC2"/>
    <property type="match status" value="1"/>
</dbReference>
<dbReference type="InterPro" id="IPR039356">
    <property type="entry name" value="YfbR/HDDC2"/>
</dbReference>
<proteinExistence type="predicted"/>
<sequence length="196" mass="22476">MNSSDFQKQMEFLIEIDKLKSIQRKTKLIHEDRLENDAEHSWHLAMMALVLQGHANKEVNLFKVIKMLLVHDLVEIDAGDTFAYDEQGHADKAEREQKAAERIFGLLPEEQAKELMELWVEFEERATPEAAFASSLDRLQPIIHNYHNDGASWRQYGITSGQVLKRNAGINDGSTKLWSHAQELVQQAVDKGILQQ</sequence>
<dbReference type="Pfam" id="PF13023">
    <property type="entry name" value="HD_3"/>
    <property type="match status" value="1"/>
</dbReference>
<keyword evidence="2 4" id="KW-0378">Hydrolase</keyword>
<dbReference type="STRING" id="1844972.A7K91_18035"/>
<keyword evidence="1" id="KW-0479">Metal-binding</keyword>
<accession>A0A1A5YJU6</accession>
<dbReference type="PANTHER" id="PTHR11845">
    <property type="entry name" value="5'-DEOXYNUCLEOTIDASE HDDC2"/>
    <property type="match status" value="1"/>
</dbReference>
<dbReference type="AlphaFoldDB" id="A0A1A5YJU6"/>
<reference evidence="4 5" key="1">
    <citation type="submission" date="2016-05" db="EMBL/GenBank/DDBJ databases">
        <title>Paenibacillus oryzae. sp. nov., isolated from the rice root.</title>
        <authorList>
            <person name="Zhang J."/>
            <person name="Zhang X."/>
        </authorList>
    </citation>
    <scope>NUCLEOTIDE SEQUENCE [LARGE SCALE GENOMIC DNA]</scope>
    <source>
        <strain evidence="4 5">1DrF-4</strain>
    </source>
</reference>
<organism evidence="4 5">
    <name type="scientific">Paenibacillus oryzae</name>
    <dbReference type="NCBI Taxonomy" id="1844972"/>
    <lineage>
        <taxon>Bacteria</taxon>
        <taxon>Bacillati</taxon>
        <taxon>Bacillota</taxon>
        <taxon>Bacilli</taxon>
        <taxon>Bacillales</taxon>
        <taxon>Paenibacillaceae</taxon>
        <taxon>Paenibacillus</taxon>
    </lineage>
</organism>
<evidence type="ECO:0000313" key="5">
    <source>
        <dbReference type="Proteomes" id="UP000092024"/>
    </source>
</evidence>
<dbReference type="EMBL" id="LYPA01000051">
    <property type="protein sequence ID" value="OBR65874.1"/>
    <property type="molecule type" value="Genomic_DNA"/>
</dbReference>
<dbReference type="InterPro" id="IPR006674">
    <property type="entry name" value="HD_domain"/>
</dbReference>
<dbReference type="RefSeq" id="WP_068682482.1">
    <property type="nucleotide sequence ID" value="NZ_LYPA01000051.1"/>
</dbReference>
<evidence type="ECO:0000256" key="2">
    <source>
        <dbReference type="ARBA" id="ARBA00022801"/>
    </source>
</evidence>
<name>A0A1A5YJU6_9BACL</name>
<dbReference type="GO" id="GO:0046872">
    <property type="term" value="F:metal ion binding"/>
    <property type="evidence" value="ECO:0007669"/>
    <property type="project" value="UniProtKB-KW"/>
</dbReference>
<feature type="domain" description="HD" evidence="3">
    <location>
        <begin position="16"/>
        <end position="178"/>
    </location>
</feature>